<name>A0AAJ1TEA2_9BACL</name>
<dbReference type="GO" id="GO:0016747">
    <property type="term" value="F:acyltransferase activity, transferring groups other than amino-acyl groups"/>
    <property type="evidence" value="ECO:0007669"/>
    <property type="project" value="InterPro"/>
</dbReference>
<dbReference type="PANTHER" id="PTHR43415:SF3">
    <property type="entry name" value="GNAT-FAMILY ACETYLTRANSFERASE"/>
    <property type="match status" value="1"/>
</dbReference>
<dbReference type="InterPro" id="IPR000182">
    <property type="entry name" value="GNAT_dom"/>
</dbReference>
<dbReference type="PROSITE" id="PS51186">
    <property type="entry name" value="GNAT"/>
    <property type="match status" value="1"/>
</dbReference>
<dbReference type="EMBL" id="JAUSUV010000004">
    <property type="protein sequence ID" value="MDQ0416879.1"/>
    <property type="molecule type" value="Genomic_DNA"/>
</dbReference>
<gene>
    <name evidence="2" type="ORF">J2Z48_001051</name>
</gene>
<dbReference type="Pfam" id="PF00583">
    <property type="entry name" value="Acetyltransf_1"/>
    <property type="match status" value="1"/>
</dbReference>
<protein>
    <submittedName>
        <fullName evidence="2">RimJ/RimL family protein N-acetyltransferase</fullName>
    </submittedName>
</protein>
<dbReference type="Gene3D" id="3.40.630.30">
    <property type="match status" value="1"/>
</dbReference>
<dbReference type="RefSeq" id="WP_307251532.1">
    <property type="nucleotide sequence ID" value="NZ_JAUSUV010000004.1"/>
</dbReference>
<comment type="caution">
    <text evidence="2">The sequence shown here is derived from an EMBL/GenBank/DDBJ whole genome shotgun (WGS) entry which is preliminary data.</text>
</comment>
<dbReference type="CDD" id="cd04301">
    <property type="entry name" value="NAT_SF"/>
    <property type="match status" value="1"/>
</dbReference>
<dbReference type="PANTHER" id="PTHR43415">
    <property type="entry name" value="SPERMIDINE N(1)-ACETYLTRANSFERASE"/>
    <property type="match status" value="1"/>
</dbReference>
<dbReference type="InterPro" id="IPR016181">
    <property type="entry name" value="Acyl_CoA_acyltransferase"/>
</dbReference>
<evidence type="ECO:0000313" key="2">
    <source>
        <dbReference type="EMBL" id="MDQ0416879.1"/>
    </source>
</evidence>
<evidence type="ECO:0000313" key="3">
    <source>
        <dbReference type="Proteomes" id="UP001238450"/>
    </source>
</evidence>
<evidence type="ECO:0000259" key="1">
    <source>
        <dbReference type="PROSITE" id="PS51186"/>
    </source>
</evidence>
<accession>A0AAJ1TEA2</accession>
<dbReference type="AlphaFoldDB" id="A0AAJ1TEA2"/>
<reference evidence="2 3" key="1">
    <citation type="submission" date="2023-07" db="EMBL/GenBank/DDBJ databases">
        <title>Genomic Encyclopedia of Type Strains, Phase IV (KMG-IV): sequencing the most valuable type-strain genomes for metagenomic binning, comparative biology and taxonomic classification.</title>
        <authorList>
            <person name="Goeker M."/>
        </authorList>
    </citation>
    <scope>NUCLEOTIDE SEQUENCE [LARGE SCALE GENOMIC DNA]</scope>
    <source>
        <strain evidence="2 3">DSM 46876</strain>
    </source>
</reference>
<feature type="domain" description="N-acetyltransferase" evidence="1">
    <location>
        <begin position="3"/>
        <end position="169"/>
    </location>
</feature>
<sequence length="170" mass="19617">MELIIRKAQVSDAEKLLDYGRNIAEESSFLIITPEEMKAEDVASEENWIKSFESSGNLLLVAEVEGEIVGSLNCNRPRRSRVRHIGMIGVAVRKPYWNQRVGTKLIEALFEWAKENDVEEIQLTVLKHNDRAKHVYQKLGFQVIGERPRAMKYEDGTYANEVLMSYYLVR</sequence>
<keyword evidence="3" id="KW-1185">Reference proteome</keyword>
<dbReference type="Proteomes" id="UP001238450">
    <property type="component" value="Unassembled WGS sequence"/>
</dbReference>
<proteinExistence type="predicted"/>
<organism evidence="2 3">
    <name type="scientific">Croceifilum oryzae</name>
    <dbReference type="NCBI Taxonomy" id="1553429"/>
    <lineage>
        <taxon>Bacteria</taxon>
        <taxon>Bacillati</taxon>
        <taxon>Bacillota</taxon>
        <taxon>Bacilli</taxon>
        <taxon>Bacillales</taxon>
        <taxon>Thermoactinomycetaceae</taxon>
        <taxon>Croceifilum</taxon>
    </lineage>
</organism>
<dbReference type="SUPFAM" id="SSF55729">
    <property type="entry name" value="Acyl-CoA N-acyltransferases (Nat)"/>
    <property type="match status" value="1"/>
</dbReference>